<evidence type="ECO:0000256" key="1">
    <source>
        <dbReference type="ARBA" id="ARBA00023015"/>
    </source>
</evidence>
<feature type="domain" description="RNA polymerase sigma-70 region 2" evidence="6">
    <location>
        <begin position="62"/>
        <end position="133"/>
    </location>
</feature>
<dbReference type="Gene3D" id="1.20.140.160">
    <property type="match status" value="1"/>
</dbReference>
<dbReference type="InterPro" id="IPR007624">
    <property type="entry name" value="RNA_pol_sigma70_r3"/>
</dbReference>
<dbReference type="HOGENOM" id="CLU_014793_8_1_11"/>
<dbReference type="eggNOG" id="COG1191">
    <property type="taxonomic scope" value="Bacteria"/>
</dbReference>
<feature type="domain" description="RNA polymerase sigma-70 region 4" evidence="7">
    <location>
        <begin position="225"/>
        <end position="272"/>
    </location>
</feature>
<keyword evidence="4" id="KW-0804">Transcription</keyword>
<reference evidence="8 9" key="1">
    <citation type="journal article" date="2009" name="Stand. Genomic Sci.">
        <title>Complete genome sequence of Jonesia denitrificans type strain (Prevot 55134).</title>
        <authorList>
            <person name="Pukall R."/>
            <person name="Gehrich-Schroter G."/>
            <person name="Lapidus A."/>
            <person name="Nolan M."/>
            <person name="Glavina Del Rio T."/>
            <person name="Lucas S."/>
            <person name="Chen F."/>
            <person name="Tice H."/>
            <person name="Pitluck S."/>
            <person name="Cheng J.F."/>
            <person name="Copeland A."/>
            <person name="Saunders E."/>
            <person name="Brettin T."/>
            <person name="Detter J.C."/>
            <person name="Bruce D."/>
            <person name="Goodwin L."/>
            <person name="Pati A."/>
            <person name="Ivanova N."/>
            <person name="Mavromatis K."/>
            <person name="Ovchinnikova G."/>
            <person name="Chen A."/>
            <person name="Palaniappan K."/>
            <person name="Land M."/>
            <person name="Hauser L."/>
            <person name="Chang Y.J."/>
            <person name="Jeffries C.D."/>
            <person name="Chain P."/>
            <person name="Goker M."/>
            <person name="Bristow J."/>
            <person name="Eisen J.A."/>
            <person name="Markowitz V."/>
            <person name="Hugenholtz P."/>
            <person name="Kyrpides N.C."/>
            <person name="Klenk H.P."/>
            <person name="Han C."/>
        </authorList>
    </citation>
    <scope>NUCLEOTIDE SEQUENCE [LARGE SCALE GENOMIC DNA]</scope>
    <source>
        <strain evidence="9">ATCC 14870 / DSM 20603 / BCRC 15368 / CIP 55.134 / JCM 11481 / NBRC 15587 / NCTC 10816 / Prevot 55134</strain>
    </source>
</reference>
<dbReference type="InterPro" id="IPR014284">
    <property type="entry name" value="RNA_pol_sigma-70_dom"/>
</dbReference>
<evidence type="ECO:0000259" key="7">
    <source>
        <dbReference type="Pfam" id="PF04545"/>
    </source>
</evidence>
<dbReference type="CDD" id="cd06171">
    <property type="entry name" value="Sigma70_r4"/>
    <property type="match status" value="1"/>
</dbReference>
<dbReference type="Pfam" id="PF04545">
    <property type="entry name" value="Sigma70_r4"/>
    <property type="match status" value="1"/>
</dbReference>
<name>C7R0L3_JONDD</name>
<dbReference type="STRING" id="471856.Jden_2039"/>
<dbReference type="Proteomes" id="UP000000628">
    <property type="component" value="Chromosome"/>
</dbReference>
<evidence type="ECO:0000256" key="4">
    <source>
        <dbReference type="ARBA" id="ARBA00023163"/>
    </source>
</evidence>
<evidence type="ECO:0000313" key="9">
    <source>
        <dbReference type="Proteomes" id="UP000000628"/>
    </source>
</evidence>
<dbReference type="Pfam" id="PF04542">
    <property type="entry name" value="Sigma70_r2"/>
    <property type="match status" value="1"/>
</dbReference>
<dbReference type="SUPFAM" id="SSF88659">
    <property type="entry name" value="Sigma3 and sigma4 domains of RNA polymerase sigma factors"/>
    <property type="match status" value="2"/>
</dbReference>
<dbReference type="EMBL" id="CP001706">
    <property type="protein sequence ID" value="ACV09677.1"/>
    <property type="molecule type" value="Genomic_DNA"/>
</dbReference>
<evidence type="ECO:0000259" key="5">
    <source>
        <dbReference type="Pfam" id="PF04539"/>
    </source>
</evidence>
<dbReference type="GO" id="GO:0016987">
    <property type="term" value="F:sigma factor activity"/>
    <property type="evidence" value="ECO:0007669"/>
    <property type="project" value="UniProtKB-KW"/>
</dbReference>
<dbReference type="AlphaFoldDB" id="C7R0L3"/>
<keyword evidence="9" id="KW-1185">Reference proteome</keyword>
<gene>
    <name evidence="8" type="ordered locus">Jden_2039</name>
</gene>
<dbReference type="InterPro" id="IPR007627">
    <property type="entry name" value="RNA_pol_sigma70_r2"/>
</dbReference>
<dbReference type="Pfam" id="PF04539">
    <property type="entry name" value="Sigma70_r3"/>
    <property type="match status" value="1"/>
</dbReference>
<proteinExistence type="predicted"/>
<keyword evidence="2" id="KW-0731">Sigma factor</keyword>
<keyword evidence="1" id="KW-0805">Transcription regulation</keyword>
<keyword evidence="3" id="KW-0238">DNA-binding</keyword>
<dbReference type="PANTHER" id="PTHR30385:SF7">
    <property type="entry name" value="RNA POLYMERASE SIGMA FACTOR FLIA"/>
    <property type="match status" value="1"/>
</dbReference>
<evidence type="ECO:0000256" key="2">
    <source>
        <dbReference type="ARBA" id="ARBA00023082"/>
    </source>
</evidence>
<protein>
    <submittedName>
        <fullName evidence="8">RNA polymerase, sigma 28 subunit, FliA/WhiG subfamily</fullName>
    </submittedName>
</protein>
<feature type="domain" description="RNA polymerase sigma-70 region 3" evidence="5">
    <location>
        <begin position="141"/>
        <end position="183"/>
    </location>
</feature>
<dbReference type="InterPro" id="IPR013325">
    <property type="entry name" value="RNA_pol_sigma_r2"/>
</dbReference>
<accession>C7R0L3</accession>
<evidence type="ECO:0000313" key="8">
    <source>
        <dbReference type="EMBL" id="ACV09677.1"/>
    </source>
</evidence>
<dbReference type="InterPro" id="IPR007630">
    <property type="entry name" value="RNA_pol_sigma70_r4"/>
</dbReference>
<dbReference type="Gene3D" id="1.10.1740.10">
    <property type="match status" value="1"/>
</dbReference>
<dbReference type="InterPro" id="IPR013324">
    <property type="entry name" value="RNA_pol_sigma_r3/r4-like"/>
</dbReference>
<organism evidence="8 9">
    <name type="scientific">Jonesia denitrificans (strain ATCC 14870 / DSM 20603 / BCRC 15368 / CIP 55.134 / JCM 11481 / NBRC 15587 / NCTC 10816 / Prevot 55134)</name>
    <name type="common">Listeria denitrificans</name>
    <dbReference type="NCBI Taxonomy" id="471856"/>
    <lineage>
        <taxon>Bacteria</taxon>
        <taxon>Bacillati</taxon>
        <taxon>Actinomycetota</taxon>
        <taxon>Actinomycetes</taxon>
        <taxon>Micrococcales</taxon>
        <taxon>Jonesiaceae</taxon>
        <taxon>Jonesia</taxon>
    </lineage>
</organism>
<sequence>MQITVIIALVKKPRDSGDGDLSPSLIRITCAPRVGVKVLEMCPQASRLKRMSTMTDTQERLVTENLHLVGYHVNDMLVRLPSHVTRDELSSAGQFALVQAARNFDPSSGVPFARFAAIRIKGALVDELRSMDWVSRGVRKKIRDLNQVSDTLTATLGRTPTRQELATALGVPLSDIDDARDQAATKVLSFEGYDGALAEVLPTREVGPEAALIASEQIVYLKSAVSALPERLRAIVEQIFFEEKSVTEIAESLGVTQSRVSQLRAEAMVLLRDGMNAHLNPDRVPTPEREGGVVHRRREKYFAEIGERVQATITASKVAQSVRAAEAAVVDALNGGTPHAEPTFATTA</sequence>
<dbReference type="PANTHER" id="PTHR30385">
    <property type="entry name" value="SIGMA FACTOR F FLAGELLAR"/>
    <property type="match status" value="1"/>
</dbReference>
<dbReference type="KEGG" id="jde:Jden_2039"/>
<dbReference type="GO" id="GO:0003677">
    <property type="term" value="F:DNA binding"/>
    <property type="evidence" value="ECO:0007669"/>
    <property type="project" value="UniProtKB-KW"/>
</dbReference>
<dbReference type="SUPFAM" id="SSF88946">
    <property type="entry name" value="Sigma2 domain of RNA polymerase sigma factors"/>
    <property type="match status" value="1"/>
</dbReference>
<dbReference type="GO" id="GO:0006352">
    <property type="term" value="P:DNA-templated transcription initiation"/>
    <property type="evidence" value="ECO:0007669"/>
    <property type="project" value="InterPro"/>
</dbReference>
<evidence type="ECO:0000259" key="6">
    <source>
        <dbReference type="Pfam" id="PF04542"/>
    </source>
</evidence>
<evidence type="ECO:0000256" key="3">
    <source>
        <dbReference type="ARBA" id="ARBA00023125"/>
    </source>
</evidence>
<dbReference type="NCBIfam" id="TIGR02937">
    <property type="entry name" value="sigma70-ECF"/>
    <property type="match status" value="1"/>
</dbReference>